<proteinExistence type="predicted"/>
<name>A0A240E6A9_9GAMM</name>
<dbReference type="InterPro" id="IPR012675">
    <property type="entry name" value="Beta-grasp_dom_sf"/>
</dbReference>
<dbReference type="Pfam" id="PF02597">
    <property type="entry name" value="ThiS"/>
    <property type="match status" value="1"/>
</dbReference>
<sequence length="82" mass="9055">MSQLKFELYGILEQLAGTAEYTLEFEAPTQLDDALTMFSMDKPEIKQHLERCACAIGDSLVHRQTMITQDTLVALLPPVAGG</sequence>
<dbReference type="SUPFAM" id="SSF54285">
    <property type="entry name" value="MoaD/ThiS"/>
    <property type="match status" value="1"/>
</dbReference>
<accession>A0A240E6A9</accession>
<evidence type="ECO:0000313" key="1">
    <source>
        <dbReference type="EMBL" id="SNX44041.1"/>
    </source>
</evidence>
<dbReference type="OrthoDB" id="6702804at2"/>
<evidence type="ECO:0000313" key="2">
    <source>
        <dbReference type="Proteomes" id="UP000219042"/>
    </source>
</evidence>
<dbReference type="Gene3D" id="3.10.20.30">
    <property type="match status" value="1"/>
</dbReference>
<dbReference type="Proteomes" id="UP000219042">
    <property type="component" value="Unassembled WGS sequence"/>
</dbReference>
<dbReference type="RefSeq" id="WP_097078310.1">
    <property type="nucleotide sequence ID" value="NZ_BAABHT010000010.1"/>
</dbReference>
<dbReference type="InterPro" id="IPR016155">
    <property type="entry name" value="Mopterin_synth/thiamin_S_b"/>
</dbReference>
<dbReference type="EMBL" id="OANT01000002">
    <property type="protein sequence ID" value="SNX44041.1"/>
    <property type="molecule type" value="Genomic_DNA"/>
</dbReference>
<gene>
    <name evidence="1" type="ORF">SAMN05421731_102199</name>
</gene>
<organism evidence="1 2">
    <name type="scientific">Acinetobacter puyangensis</name>
    <dbReference type="NCBI Taxonomy" id="1096779"/>
    <lineage>
        <taxon>Bacteria</taxon>
        <taxon>Pseudomonadati</taxon>
        <taxon>Pseudomonadota</taxon>
        <taxon>Gammaproteobacteria</taxon>
        <taxon>Moraxellales</taxon>
        <taxon>Moraxellaceae</taxon>
        <taxon>Acinetobacter</taxon>
    </lineage>
</organism>
<dbReference type="AlphaFoldDB" id="A0A240E6A9"/>
<dbReference type="InterPro" id="IPR003749">
    <property type="entry name" value="ThiS/MoaD-like"/>
</dbReference>
<keyword evidence="2" id="KW-1185">Reference proteome</keyword>
<reference evidence="2" key="1">
    <citation type="submission" date="2016-09" db="EMBL/GenBank/DDBJ databases">
        <authorList>
            <person name="Varghese N."/>
            <person name="Submissions S."/>
        </authorList>
    </citation>
    <scope>NUCLEOTIDE SEQUENCE [LARGE SCALE GENOMIC DNA]</scope>
    <source>
        <strain evidence="2">ANC 4466</strain>
    </source>
</reference>
<protein>
    <submittedName>
        <fullName evidence="1">Molybdopterin converting factor, small subunit</fullName>
    </submittedName>
</protein>